<dbReference type="InterPro" id="IPR011009">
    <property type="entry name" value="Kinase-like_dom_sf"/>
</dbReference>
<accession>A0A376H329</accession>
<dbReference type="Pfam" id="PF25816">
    <property type="entry name" value="RamC_N"/>
    <property type="match status" value="1"/>
</dbReference>
<dbReference type="EMBL" id="UFYW01000001">
    <property type="protein sequence ID" value="STD84743.1"/>
    <property type="molecule type" value="Genomic_DNA"/>
</dbReference>
<organism evidence="2 3">
    <name type="scientific">Enterococcus gallinarum</name>
    <dbReference type="NCBI Taxonomy" id="1353"/>
    <lineage>
        <taxon>Bacteria</taxon>
        <taxon>Bacillati</taxon>
        <taxon>Bacillota</taxon>
        <taxon>Bacilli</taxon>
        <taxon>Lactobacillales</taxon>
        <taxon>Enterococcaceae</taxon>
        <taxon>Enterococcus</taxon>
    </lineage>
</organism>
<proteinExistence type="predicted"/>
<dbReference type="Proteomes" id="UP000254807">
    <property type="component" value="Unassembled WGS sequence"/>
</dbReference>
<reference evidence="2 3" key="1">
    <citation type="submission" date="2018-06" db="EMBL/GenBank/DDBJ databases">
        <authorList>
            <consortium name="Pathogen Informatics"/>
            <person name="Doyle S."/>
        </authorList>
    </citation>
    <scope>NUCLEOTIDE SEQUENCE [LARGE SCALE GENOMIC DNA]</scope>
    <source>
        <strain evidence="2 3">NCTC12360</strain>
    </source>
</reference>
<dbReference type="InterPro" id="IPR000719">
    <property type="entry name" value="Prot_kinase_dom"/>
</dbReference>
<dbReference type="InterPro" id="IPR057929">
    <property type="entry name" value="RamC_N"/>
</dbReference>
<keyword evidence="2" id="KW-0808">Transferase</keyword>
<dbReference type="Pfam" id="PF00069">
    <property type="entry name" value="Pkinase"/>
    <property type="match status" value="1"/>
</dbReference>
<dbReference type="Gene3D" id="1.10.510.10">
    <property type="entry name" value="Transferase(Phosphotransferase) domain 1"/>
    <property type="match status" value="1"/>
</dbReference>
<dbReference type="EC" id="2.7.11.1" evidence="2"/>
<dbReference type="SMART" id="SM00220">
    <property type="entry name" value="S_TKc"/>
    <property type="match status" value="1"/>
</dbReference>
<name>A0A376H329_ENTGA</name>
<dbReference type="GO" id="GO:0004674">
    <property type="term" value="F:protein serine/threonine kinase activity"/>
    <property type="evidence" value="ECO:0007669"/>
    <property type="project" value="UniProtKB-EC"/>
</dbReference>
<protein>
    <submittedName>
        <fullName evidence="2">Serine/threonine-protein kinase C</fullName>
        <ecNumber evidence="2">2.7.11.1</ecNumber>
    </submittedName>
</protein>
<dbReference type="Gene3D" id="3.30.200.20">
    <property type="entry name" value="Phosphorylase Kinase, domain 1"/>
    <property type="match status" value="1"/>
</dbReference>
<keyword evidence="3" id="KW-1185">Reference proteome</keyword>
<sequence>MDFINTFHFIYPDLKNTYTDQVFTYLNINQNVPKQGWKIHISATYTNYFLILSECISCCIENDVDMKFLKNLDQFTNNLSKSTPRAYSGKFITIYPSTLEKFVVMCEKLYTRLNDFQGPYILSDKRYKDCKVLYYRYGRCRADENESETERKQLICPDGSIIEDKRLPYYSQPPFVQDPFRDSSQQENLSALLNNRYKVETAVHYSNTGGVYLGTDTVDNRKVIIKEARPYIESSSSGDCIDMRKKEIAFFNLFPQYCPKVYDSFYEWEHYFTVVEFIEGPTLSEFSDRVVEEVYFDDLTGSYRQDVQKIIIELMRMIVAIHKFGITIHDISNTNIMLRDGQPVIIDFEGGSFAFEQYDYIVKTPGFDNGDHSIDRMKRDYVSLGLLIINLFIGTNQLAQLDQQAALETFYLFSCHYQLDPRYYSLISDLLLRPNSTNLEIQLNLMCTHTFEAASLAYNEIKENLLTDDLSNVDKNAVHLIDSKSSSVDLTDLSNEKELFILAYLSYLMDNQKTTFTNNVDFSFEKIGHVNKTGLADYAHLIILVLVMSPAQTINRLKPMIHLWIQKLIGSQNQDGSFISEIDGVEGEGLLDGAAMIVCSLVEAYRFFHDERILQSLTDWLNYTEKFGKTHFPQISKRNANKSPYLANGKAGMLLAKWYVLRSGLGTEAMKNETFEQIKELPLVSSNVSFGYGISGIAYLKVLTNNLKRNDYNSLLTNLLSYKVNFKGKNRYPDCTNSRIVARFLTGEIGVLFLVDCIRQRLEDHQ</sequence>
<evidence type="ECO:0000313" key="2">
    <source>
        <dbReference type="EMBL" id="STD84743.1"/>
    </source>
</evidence>
<dbReference type="GO" id="GO:0005524">
    <property type="term" value="F:ATP binding"/>
    <property type="evidence" value="ECO:0007669"/>
    <property type="project" value="InterPro"/>
</dbReference>
<keyword evidence="2" id="KW-0418">Kinase</keyword>
<gene>
    <name evidence="2" type="primary">spkC</name>
    <name evidence="2" type="ORF">NCTC12360_03290</name>
</gene>
<dbReference type="SUPFAM" id="SSF56112">
    <property type="entry name" value="Protein kinase-like (PK-like)"/>
    <property type="match status" value="1"/>
</dbReference>
<feature type="domain" description="Protein kinase" evidence="1">
    <location>
        <begin position="197"/>
        <end position="452"/>
    </location>
</feature>
<dbReference type="PROSITE" id="PS50011">
    <property type="entry name" value="PROTEIN_KINASE_DOM"/>
    <property type="match status" value="1"/>
</dbReference>
<evidence type="ECO:0000313" key="3">
    <source>
        <dbReference type="Proteomes" id="UP000254807"/>
    </source>
</evidence>
<dbReference type="AlphaFoldDB" id="A0A376H329"/>
<dbReference type="OrthoDB" id="1492512at2"/>
<evidence type="ECO:0000259" key="1">
    <source>
        <dbReference type="PROSITE" id="PS50011"/>
    </source>
</evidence>